<feature type="transmembrane region" description="Helical" evidence="1">
    <location>
        <begin position="299"/>
        <end position="318"/>
    </location>
</feature>
<feature type="transmembrane region" description="Helical" evidence="1">
    <location>
        <begin position="235"/>
        <end position="258"/>
    </location>
</feature>
<feature type="transmembrane region" description="Helical" evidence="1">
    <location>
        <begin position="75"/>
        <end position="93"/>
    </location>
</feature>
<dbReference type="InterPro" id="IPR036259">
    <property type="entry name" value="MFS_trans_sf"/>
</dbReference>
<sequence>MKTKFGYSMGTMGDVIAFNFFYAYFIYYLTDFAGLPPVMAGIISMITVWFDAITDPIIGGLSDRSKNPKGRRGPFLIYGAILEYITLILMYTVMPIDSVAFKFVWYLIIGCSFWLGYTLFVIPFLALGAELTQDYEERNALSTFRGIFIYVASWFGTAGPMVVIAFVERAGIGEKWAWTIGAVVFGAIALIGAIICRVTINGKELIAGDSNMKRESIGRILISYFGMLRYKAYRFYIYMVFVFCIAYTMEQGSLVYLMGNKLGLSAGLQSSYWTFFAVFSIVLLPLINRVCNKYGKLKGSAFFYLIATLGMFVCYFTQIPNYTILIVHCFCFCIANSVYWTIGYSMMFDTAEVMEFKTGTRDEGKVTGMGSFAQKLASSFGAWGLGMLLAFFHYDANAAVQAPETMSGFVKIAALFPGILLILTAVICIFNPLSREKFNLLMEKLAKKRAGEEVTDEGIENLF</sequence>
<dbReference type="AlphaFoldDB" id="A0A923NHD5"/>
<keyword evidence="1" id="KW-1133">Transmembrane helix</keyword>
<dbReference type="Gene3D" id="1.20.1250.20">
    <property type="entry name" value="MFS general substrate transporter like domains"/>
    <property type="match status" value="2"/>
</dbReference>
<protein>
    <submittedName>
        <fullName evidence="2">MFS transporter</fullName>
    </submittedName>
</protein>
<dbReference type="Pfam" id="PF13347">
    <property type="entry name" value="MFS_2"/>
    <property type="match status" value="1"/>
</dbReference>
<dbReference type="GO" id="GO:0015293">
    <property type="term" value="F:symporter activity"/>
    <property type="evidence" value="ECO:0007669"/>
    <property type="project" value="InterPro"/>
</dbReference>
<evidence type="ECO:0000313" key="3">
    <source>
        <dbReference type="Proteomes" id="UP000644115"/>
    </source>
</evidence>
<feature type="transmembrane region" description="Helical" evidence="1">
    <location>
        <begin position="414"/>
        <end position="434"/>
    </location>
</feature>
<keyword evidence="1" id="KW-0472">Membrane</keyword>
<accession>A0A923NHD5</accession>
<dbReference type="PANTHER" id="PTHR11328">
    <property type="entry name" value="MAJOR FACILITATOR SUPERFAMILY DOMAIN-CONTAINING PROTEIN"/>
    <property type="match status" value="1"/>
</dbReference>
<evidence type="ECO:0000313" key="2">
    <source>
        <dbReference type="EMBL" id="MBC6000125.1"/>
    </source>
</evidence>
<dbReference type="RefSeq" id="WP_249287459.1">
    <property type="nucleotide sequence ID" value="NZ_JACRWC010000108.1"/>
</dbReference>
<feature type="transmembrane region" description="Helical" evidence="1">
    <location>
        <begin position="12"/>
        <end position="29"/>
    </location>
</feature>
<dbReference type="GO" id="GO:0005886">
    <property type="term" value="C:plasma membrane"/>
    <property type="evidence" value="ECO:0007669"/>
    <property type="project" value="TreeGrafter"/>
</dbReference>
<name>A0A923NHD5_9FIRM</name>
<feature type="transmembrane region" description="Helical" evidence="1">
    <location>
        <begin position="324"/>
        <end position="342"/>
    </location>
</feature>
<keyword evidence="3" id="KW-1185">Reference proteome</keyword>
<organism evidence="2 3">
    <name type="scientific">Lentihominibacter faecis</name>
    <dbReference type="NCBI Taxonomy" id="2764712"/>
    <lineage>
        <taxon>Bacteria</taxon>
        <taxon>Bacillati</taxon>
        <taxon>Bacillota</taxon>
        <taxon>Clostridia</taxon>
        <taxon>Peptostreptococcales</taxon>
        <taxon>Anaerovoracaceae</taxon>
        <taxon>Lentihominibacter</taxon>
    </lineage>
</organism>
<reference evidence="2" key="1">
    <citation type="submission" date="2020-08" db="EMBL/GenBank/DDBJ databases">
        <authorList>
            <person name="Liu C."/>
            <person name="Sun Q."/>
        </authorList>
    </citation>
    <scope>NUCLEOTIDE SEQUENCE</scope>
    <source>
        <strain evidence="2">BX16</strain>
    </source>
</reference>
<proteinExistence type="predicted"/>
<dbReference type="PANTHER" id="PTHR11328:SF24">
    <property type="entry name" value="MAJOR FACILITATOR SUPERFAMILY (MFS) PROFILE DOMAIN-CONTAINING PROTEIN"/>
    <property type="match status" value="1"/>
</dbReference>
<dbReference type="EMBL" id="JACRWC010000108">
    <property type="protein sequence ID" value="MBC6000125.1"/>
    <property type="molecule type" value="Genomic_DNA"/>
</dbReference>
<keyword evidence="1" id="KW-0812">Transmembrane</keyword>
<feature type="transmembrane region" description="Helical" evidence="1">
    <location>
        <begin position="376"/>
        <end position="394"/>
    </location>
</feature>
<feature type="transmembrane region" description="Helical" evidence="1">
    <location>
        <begin position="270"/>
        <end position="287"/>
    </location>
</feature>
<feature type="transmembrane region" description="Helical" evidence="1">
    <location>
        <begin position="147"/>
        <end position="167"/>
    </location>
</feature>
<feature type="transmembrane region" description="Helical" evidence="1">
    <location>
        <begin position="105"/>
        <end position="127"/>
    </location>
</feature>
<gene>
    <name evidence="2" type="ORF">H8876_08945</name>
</gene>
<dbReference type="InterPro" id="IPR039672">
    <property type="entry name" value="MFS_2"/>
</dbReference>
<evidence type="ECO:0000256" key="1">
    <source>
        <dbReference type="SAM" id="Phobius"/>
    </source>
</evidence>
<dbReference type="SUPFAM" id="SSF103473">
    <property type="entry name" value="MFS general substrate transporter"/>
    <property type="match status" value="1"/>
</dbReference>
<comment type="caution">
    <text evidence="2">The sequence shown here is derived from an EMBL/GenBank/DDBJ whole genome shotgun (WGS) entry which is preliminary data.</text>
</comment>
<dbReference type="GO" id="GO:0008643">
    <property type="term" value="P:carbohydrate transport"/>
    <property type="evidence" value="ECO:0007669"/>
    <property type="project" value="InterPro"/>
</dbReference>
<feature type="transmembrane region" description="Helical" evidence="1">
    <location>
        <begin position="35"/>
        <end position="54"/>
    </location>
</feature>
<dbReference type="Proteomes" id="UP000644115">
    <property type="component" value="Unassembled WGS sequence"/>
</dbReference>
<feature type="transmembrane region" description="Helical" evidence="1">
    <location>
        <begin position="179"/>
        <end position="200"/>
    </location>
</feature>